<dbReference type="InterPro" id="IPR018491">
    <property type="entry name" value="SLC12_C"/>
</dbReference>
<evidence type="ECO:0000256" key="4">
    <source>
        <dbReference type="ARBA" id="ARBA00023136"/>
    </source>
</evidence>
<proteinExistence type="predicted"/>
<gene>
    <name evidence="9" type="ORF">RNJ44_02181</name>
</gene>
<keyword evidence="4 6" id="KW-0472">Membrane</keyword>
<dbReference type="Gene3D" id="1.20.1740.10">
    <property type="entry name" value="Amino acid/polyamine transporter I"/>
    <property type="match status" value="1"/>
</dbReference>
<feature type="domain" description="SLC12A transporter C-terminal" evidence="8">
    <location>
        <begin position="555"/>
        <end position="638"/>
    </location>
</feature>
<evidence type="ECO:0000256" key="1">
    <source>
        <dbReference type="ARBA" id="ARBA00004141"/>
    </source>
</evidence>
<keyword evidence="2 6" id="KW-0812">Transmembrane</keyword>
<dbReference type="Pfam" id="PF03522">
    <property type="entry name" value="SLC12"/>
    <property type="match status" value="1"/>
</dbReference>
<reference evidence="9 10" key="1">
    <citation type="submission" date="2024-05" db="EMBL/GenBank/DDBJ databases">
        <title>Long read based assembly of the Candida bracarensis genome reveals expanded adhesin content.</title>
        <authorList>
            <person name="Marcet-Houben M."/>
            <person name="Ksiezopolska E."/>
            <person name="Gabaldon T."/>
        </authorList>
    </citation>
    <scope>NUCLEOTIDE SEQUENCE [LARGE SCALE GENOMIC DNA]</scope>
    <source>
        <strain evidence="9 10">CBM6</strain>
    </source>
</reference>
<feature type="transmembrane region" description="Helical" evidence="6">
    <location>
        <begin position="221"/>
        <end position="242"/>
    </location>
</feature>
<evidence type="ECO:0000256" key="5">
    <source>
        <dbReference type="SAM" id="MobiDB-lite"/>
    </source>
</evidence>
<organism evidence="9 10">
    <name type="scientific">Nakaseomyces bracarensis</name>
    <dbReference type="NCBI Taxonomy" id="273131"/>
    <lineage>
        <taxon>Eukaryota</taxon>
        <taxon>Fungi</taxon>
        <taxon>Dikarya</taxon>
        <taxon>Ascomycota</taxon>
        <taxon>Saccharomycotina</taxon>
        <taxon>Saccharomycetes</taxon>
        <taxon>Saccharomycetales</taxon>
        <taxon>Saccharomycetaceae</taxon>
        <taxon>Nakaseomyces</taxon>
    </lineage>
</organism>
<evidence type="ECO:0000313" key="10">
    <source>
        <dbReference type="Proteomes" id="UP001623330"/>
    </source>
</evidence>
<dbReference type="Pfam" id="PF00324">
    <property type="entry name" value="AA_permease"/>
    <property type="match status" value="1"/>
</dbReference>
<evidence type="ECO:0000313" key="9">
    <source>
        <dbReference type="EMBL" id="KAL3229094.1"/>
    </source>
</evidence>
<protein>
    <recommendedName>
        <fullName evidence="11">Vacuolar cation-chloride cotransporter 1</fullName>
    </recommendedName>
</protein>
<evidence type="ECO:0000256" key="2">
    <source>
        <dbReference type="ARBA" id="ARBA00022692"/>
    </source>
</evidence>
<dbReference type="Proteomes" id="UP001623330">
    <property type="component" value="Unassembled WGS sequence"/>
</dbReference>
<sequence>MRKSHFYDLPGAHQQPVGENSSLVEFQRRNSNVSYNYYATAKGKNNRISSKYDPENPNKDKLGTYDGVFVPTALNVLSILMFLRFGFILGQLGVICTLGLLVLSYTVNLLTTLSISAISTNGTVRGGGAYYMISRSLGPEFGGSIGLVFFLGQVFNSGMNAVGLVEPLLYNLGKKNPSTGASGVIWPLFPEGEGYTFLYATIILFICLMVAVIGSQTVSKAGNILFIILFASIISIPVSTIFKQPFIEDSISYTGPSWQTFRHNLFPHFTKGAAGSLLKGKENFSDLFGVFFPATAGIFAGAGMSSELRKPSKSIPKGTLWGLVFTVACYAVVVISMGCSIPREAMHKELQIIQSVNTLQWLVFAGELSTSLFSIIVGMVGAAYLLEAMSEDSIIPGLERFHKKPLLCLVATWFLTQLCLFSDVNKIANFITMTFLLTFAVMNLACFLLGISSAPNFRPSFKYFNRYTALTGTLTSVISMLIVDGLAASELILAMVILFVTIHYFCPPKPWGDVSQSLIYHQVRKYLLRLRQDNIKYWRPQILLFVDDPRSSWNLILFCNHLKKGGLYILGHVTVVDNFQNQYENIKLQQKAWTKIRDLTKIKAFVQIGTGPSLNWGVRNVYLGSGLGGMKPNITVIGAFYLKNYKKGCNGSGSASLDQSRFSTSSLRAIKSQKLSDIRMQMPSALPTDAYENKIKVAPTQWVQMLEDLSLMQSNIAVAHGFRDLQIPNLTDSSRGYKRIIDLYPIQICGRLEAQGNRPSMVTTNLDTYTLILQLGAILVTVPDWKKTHILRVILFAESVNTISDDIARMQKLLDVLRIKAEVIAVTLDQFKVYNTIVKGDNSNFEYVDKALGDDEWWNDLVEARRTLNPTRRFSSSAPKADAPIKTERYKVAGLQKMGISLKLSSSMPSEGINSPFESDVSDTESTIYSKPTSRSNLAMNTIYRNISNQSKRNLERRINSQSTDIKQSKLSNPVFSTGKLPKTKVIEDGSGDKPTLVPVIDDQYKRDISASRLDVREVSPLHSTENLLEAMEDLTFDDLPSRAQHLILNDMMTEMSKHSSLIFSTLPLPPLGTHKDEDATMVYIENMDIWLNDLPPTMLINSQTMTVTTAL</sequence>
<evidence type="ECO:0000259" key="7">
    <source>
        <dbReference type="Pfam" id="PF00324"/>
    </source>
</evidence>
<comment type="caution">
    <text evidence="9">The sequence shown here is derived from an EMBL/GenBank/DDBJ whole genome shotgun (WGS) entry which is preliminary data.</text>
</comment>
<evidence type="ECO:0000256" key="6">
    <source>
        <dbReference type="SAM" id="Phobius"/>
    </source>
</evidence>
<feature type="transmembrane region" description="Helical" evidence="6">
    <location>
        <begin position="196"/>
        <end position="214"/>
    </location>
</feature>
<feature type="region of interest" description="Disordered" evidence="5">
    <location>
        <begin position="1"/>
        <end position="21"/>
    </location>
</feature>
<feature type="transmembrane region" description="Helical" evidence="6">
    <location>
        <begin position="320"/>
        <end position="341"/>
    </location>
</feature>
<evidence type="ECO:0000256" key="3">
    <source>
        <dbReference type="ARBA" id="ARBA00022989"/>
    </source>
</evidence>
<dbReference type="PANTHER" id="PTHR11827:SF72">
    <property type="entry name" value="GH08340P"/>
    <property type="match status" value="1"/>
</dbReference>
<evidence type="ECO:0000259" key="8">
    <source>
        <dbReference type="Pfam" id="PF03522"/>
    </source>
</evidence>
<dbReference type="PANTHER" id="PTHR11827">
    <property type="entry name" value="SOLUTE CARRIER FAMILY 12, CATION COTRANSPORTERS"/>
    <property type="match status" value="1"/>
</dbReference>
<dbReference type="InterPro" id="IPR004841">
    <property type="entry name" value="AA-permease/SLC12A_dom"/>
</dbReference>
<comment type="subcellular location">
    <subcellularLocation>
        <location evidence="1">Membrane</location>
        <topology evidence="1">Multi-pass membrane protein</topology>
    </subcellularLocation>
</comment>
<accession>A0ABR4NMW1</accession>
<feature type="region of interest" description="Disordered" evidence="5">
    <location>
        <begin position="911"/>
        <end position="931"/>
    </location>
</feature>
<keyword evidence="3 6" id="KW-1133">Transmembrane helix</keyword>
<dbReference type="InterPro" id="IPR004842">
    <property type="entry name" value="SLC12A_fam"/>
</dbReference>
<feature type="transmembrane region" description="Helical" evidence="6">
    <location>
        <begin position="361"/>
        <end position="386"/>
    </location>
</feature>
<feature type="transmembrane region" description="Helical" evidence="6">
    <location>
        <begin position="430"/>
        <end position="451"/>
    </location>
</feature>
<name>A0ABR4NMW1_9SACH</name>
<keyword evidence="10" id="KW-1185">Reference proteome</keyword>
<feature type="domain" description="Amino acid permease/ SLC12A" evidence="7">
    <location>
        <begin position="68"/>
        <end position="541"/>
    </location>
</feature>
<evidence type="ECO:0008006" key="11">
    <source>
        <dbReference type="Google" id="ProtNLM"/>
    </source>
</evidence>
<feature type="transmembrane region" description="Helical" evidence="6">
    <location>
        <begin position="287"/>
        <end position="308"/>
    </location>
</feature>
<dbReference type="EMBL" id="JBEVYD010000012">
    <property type="protein sequence ID" value="KAL3229094.1"/>
    <property type="molecule type" value="Genomic_DNA"/>
</dbReference>